<evidence type="ECO:0000259" key="6">
    <source>
        <dbReference type="Pfam" id="PF01782"/>
    </source>
</evidence>
<keyword evidence="4 5" id="KW-0143">Chaperone</keyword>
<evidence type="ECO:0000256" key="5">
    <source>
        <dbReference type="HAMAP-Rule" id="MF_00014"/>
    </source>
</evidence>
<evidence type="ECO:0000256" key="3">
    <source>
        <dbReference type="ARBA" id="ARBA00022552"/>
    </source>
</evidence>
<sequence>MPVTDPSGDERVVGRVVKAHGLRGELVVEPRTDNVEARFAPGTVLSVRGSRSSRVGSLTIAAARRHGDRLLVTVEEVGDRDTAEALRTAELTAPALAEAPDDPDEFHDHQLEGLTAVLTDGTVVGTVTAVVHGAGGELLAIERPGAGEALVPFVAAIVPEVDVAAGRLVLDPPEGLLDDGE</sequence>
<dbReference type="InterPro" id="IPR036976">
    <property type="entry name" value="RimM_N_sf"/>
</dbReference>
<dbReference type="SUPFAM" id="SSF50447">
    <property type="entry name" value="Translation proteins"/>
    <property type="match status" value="1"/>
</dbReference>
<dbReference type="InterPro" id="IPR002676">
    <property type="entry name" value="RimM_N"/>
</dbReference>
<keyword evidence="3 5" id="KW-0698">rRNA processing</keyword>
<keyword evidence="9" id="KW-1185">Reference proteome</keyword>
<dbReference type="InterPro" id="IPR011961">
    <property type="entry name" value="RimM"/>
</dbReference>
<evidence type="ECO:0000256" key="4">
    <source>
        <dbReference type="ARBA" id="ARBA00023186"/>
    </source>
</evidence>
<reference evidence="9" key="1">
    <citation type="journal article" date="2019" name="Int. J. Syst. Evol. Microbiol.">
        <title>The Global Catalogue of Microorganisms (GCM) 10K type strain sequencing project: providing services to taxonomists for standard genome sequencing and annotation.</title>
        <authorList>
            <consortium name="The Broad Institute Genomics Platform"/>
            <consortium name="The Broad Institute Genome Sequencing Center for Infectious Disease"/>
            <person name="Wu L."/>
            <person name="Ma J."/>
        </authorList>
    </citation>
    <scope>NUCLEOTIDE SEQUENCE [LARGE SCALE GENOMIC DNA]</scope>
    <source>
        <strain evidence="9">JCM 17979</strain>
    </source>
</reference>
<feature type="domain" description="Ribosome maturation factor RimM PRC barrel" evidence="7">
    <location>
        <begin position="109"/>
        <end position="176"/>
    </location>
</feature>
<protein>
    <recommendedName>
        <fullName evidence="5">Ribosome maturation factor RimM</fullName>
    </recommendedName>
</protein>
<dbReference type="InterPro" id="IPR009000">
    <property type="entry name" value="Transl_B-barrel_sf"/>
</dbReference>
<keyword evidence="1 5" id="KW-0963">Cytoplasm</keyword>
<dbReference type="HAMAP" id="MF_00014">
    <property type="entry name" value="Ribosome_mat_RimM"/>
    <property type="match status" value="1"/>
</dbReference>
<dbReference type="Gene3D" id="2.40.30.60">
    <property type="entry name" value="RimM"/>
    <property type="match status" value="1"/>
</dbReference>
<evidence type="ECO:0000313" key="9">
    <source>
        <dbReference type="Proteomes" id="UP001500928"/>
    </source>
</evidence>
<evidence type="ECO:0000313" key="8">
    <source>
        <dbReference type="EMBL" id="GAA4809941.1"/>
    </source>
</evidence>
<dbReference type="PANTHER" id="PTHR33692">
    <property type="entry name" value="RIBOSOME MATURATION FACTOR RIMM"/>
    <property type="match status" value="1"/>
</dbReference>
<comment type="subunit">
    <text evidence="5">Binds ribosomal protein uS19.</text>
</comment>
<feature type="domain" description="RimM N-terminal" evidence="6">
    <location>
        <begin position="12"/>
        <end position="94"/>
    </location>
</feature>
<gene>
    <name evidence="5 8" type="primary">rimM</name>
    <name evidence="8" type="ORF">GCM10023200_54660</name>
</gene>
<dbReference type="EMBL" id="BAABHO010000068">
    <property type="protein sequence ID" value="GAA4809941.1"/>
    <property type="molecule type" value="Genomic_DNA"/>
</dbReference>
<comment type="caution">
    <text evidence="8">The sequence shown here is derived from an EMBL/GenBank/DDBJ whole genome shotgun (WGS) entry which is preliminary data.</text>
</comment>
<dbReference type="Proteomes" id="UP001500928">
    <property type="component" value="Unassembled WGS sequence"/>
</dbReference>
<comment type="similarity">
    <text evidence="5">Belongs to the RimM family.</text>
</comment>
<evidence type="ECO:0000256" key="1">
    <source>
        <dbReference type="ARBA" id="ARBA00022490"/>
    </source>
</evidence>
<dbReference type="Pfam" id="PF24986">
    <property type="entry name" value="PRC_RimM"/>
    <property type="match status" value="1"/>
</dbReference>
<evidence type="ECO:0000259" key="7">
    <source>
        <dbReference type="Pfam" id="PF24986"/>
    </source>
</evidence>
<accession>A0ABP9CGE7</accession>
<dbReference type="Pfam" id="PF01782">
    <property type="entry name" value="RimM"/>
    <property type="match status" value="1"/>
</dbReference>
<dbReference type="NCBIfam" id="TIGR02273">
    <property type="entry name" value="16S_RimM"/>
    <property type="match status" value="1"/>
</dbReference>
<dbReference type="InterPro" id="IPR056792">
    <property type="entry name" value="PRC_RimM"/>
</dbReference>
<comment type="subcellular location">
    <subcellularLocation>
        <location evidence="5">Cytoplasm</location>
    </subcellularLocation>
</comment>
<keyword evidence="2 5" id="KW-0690">Ribosome biogenesis</keyword>
<dbReference type="PANTHER" id="PTHR33692:SF1">
    <property type="entry name" value="RIBOSOME MATURATION FACTOR RIMM"/>
    <property type="match status" value="1"/>
</dbReference>
<name>A0ABP9CGE7_9PSEU</name>
<dbReference type="Gene3D" id="2.30.30.240">
    <property type="entry name" value="PRC-barrel domain"/>
    <property type="match status" value="1"/>
</dbReference>
<evidence type="ECO:0000256" key="2">
    <source>
        <dbReference type="ARBA" id="ARBA00022517"/>
    </source>
</evidence>
<dbReference type="InterPro" id="IPR011033">
    <property type="entry name" value="PRC_barrel-like_sf"/>
</dbReference>
<dbReference type="SUPFAM" id="SSF50346">
    <property type="entry name" value="PRC-barrel domain"/>
    <property type="match status" value="1"/>
</dbReference>
<organism evidence="8 9">
    <name type="scientific">Actinomycetospora chlora</name>
    <dbReference type="NCBI Taxonomy" id="663608"/>
    <lineage>
        <taxon>Bacteria</taxon>
        <taxon>Bacillati</taxon>
        <taxon>Actinomycetota</taxon>
        <taxon>Actinomycetes</taxon>
        <taxon>Pseudonocardiales</taxon>
        <taxon>Pseudonocardiaceae</taxon>
        <taxon>Actinomycetospora</taxon>
    </lineage>
</organism>
<comment type="domain">
    <text evidence="5">The PRC barrel domain binds ribosomal protein uS19.</text>
</comment>
<comment type="function">
    <text evidence="5">An accessory protein needed during the final step in the assembly of 30S ribosomal subunit, possibly for assembly of the head region. Essential for efficient processing of 16S rRNA. May be needed both before and after RbfA during the maturation of 16S rRNA. It has affinity for free ribosomal 30S subunits but not for 70S ribosomes.</text>
</comment>
<proteinExistence type="inferred from homology"/>